<name>K9GD44_PEND2</name>
<comment type="caution">
    <text evidence="1">The sequence shown here is derived from an EMBL/GenBank/DDBJ whole genome shotgun (WGS) entry which is preliminary data.</text>
</comment>
<organism evidence="1 2">
    <name type="scientific">Penicillium digitatum (strain PHI26 / CECT 20796)</name>
    <name type="common">Green mold</name>
    <dbReference type="NCBI Taxonomy" id="1170229"/>
    <lineage>
        <taxon>Eukaryota</taxon>
        <taxon>Fungi</taxon>
        <taxon>Dikarya</taxon>
        <taxon>Ascomycota</taxon>
        <taxon>Pezizomycotina</taxon>
        <taxon>Eurotiomycetes</taxon>
        <taxon>Eurotiomycetidae</taxon>
        <taxon>Eurotiales</taxon>
        <taxon>Aspergillaceae</taxon>
        <taxon>Penicillium</taxon>
    </lineage>
</organism>
<gene>
    <name evidence="1" type="ORF">PDIG_05260</name>
</gene>
<dbReference type="EMBL" id="AKCT01000027">
    <property type="protein sequence ID" value="EKV19029.1"/>
    <property type="molecule type" value="Genomic_DNA"/>
</dbReference>
<dbReference type="OrthoDB" id="1924787at2759"/>
<accession>K9GD44</accession>
<proteinExistence type="predicted"/>
<dbReference type="Proteomes" id="UP000009882">
    <property type="component" value="Unassembled WGS sequence"/>
</dbReference>
<evidence type="ECO:0000313" key="1">
    <source>
        <dbReference type="EMBL" id="EKV19029.1"/>
    </source>
</evidence>
<sequence length="138" mass="15814">MSIQTSREVFYDLVVLRFRFTHNVIHTRIHEARFVHQLNEGTASIMHVYAVYALAARFSDKPWLAEKPFHLRSCPSSSTDCHYSKPGSPALTGLVFIGYYYDGECDAKAKHLIIDLAKLLHAETLSLWNMLKDKSPIF</sequence>
<keyword evidence="2" id="KW-1185">Reference proteome</keyword>
<dbReference type="InParanoid" id="K9GD44"/>
<reference evidence="2" key="1">
    <citation type="journal article" date="2012" name="BMC Genomics">
        <title>Genome sequence of the necrotrophic fungus Penicillium digitatum, the main postharvest pathogen of citrus.</title>
        <authorList>
            <person name="Marcet-Houben M."/>
            <person name="Ballester A.-R."/>
            <person name="de la Fuente B."/>
            <person name="Harries E."/>
            <person name="Marcos J.F."/>
            <person name="Gonzalez-Candelas L."/>
            <person name="Gabaldon T."/>
        </authorList>
    </citation>
    <scope>NUCLEOTIDE SEQUENCE [LARGE SCALE GENOMIC DNA]</scope>
    <source>
        <strain evidence="2">PHI26 / CECT 20796</strain>
    </source>
</reference>
<evidence type="ECO:0000313" key="2">
    <source>
        <dbReference type="Proteomes" id="UP000009882"/>
    </source>
</evidence>
<protein>
    <submittedName>
        <fullName evidence="1">C6 transcription factor, putative</fullName>
    </submittedName>
</protein>
<dbReference type="HOGENOM" id="CLU_1855949_0_0_1"/>
<dbReference type="AlphaFoldDB" id="K9GD44"/>